<accession>A0AAU9LPJ2</accession>
<dbReference type="InterPro" id="IPR002885">
    <property type="entry name" value="PPR_rpt"/>
</dbReference>
<dbReference type="Proteomes" id="UP001160483">
    <property type="component" value="Unassembled WGS sequence"/>
</dbReference>
<dbReference type="Gene3D" id="1.25.40.10">
    <property type="entry name" value="Tetratricopeptide repeat domain"/>
    <property type="match status" value="4"/>
</dbReference>
<gene>
    <name evidence="3" type="ORF">PBS001_LOCUS3973</name>
    <name evidence="2" type="ORF">PBS003_LOCUS8457</name>
</gene>
<evidence type="ECO:0000313" key="3">
    <source>
        <dbReference type="EMBL" id="CAH0517353.1"/>
    </source>
</evidence>
<dbReference type="AlphaFoldDB" id="A0AAU9LPJ2"/>
<evidence type="ECO:0000313" key="5">
    <source>
        <dbReference type="Proteomes" id="UP001160483"/>
    </source>
</evidence>
<evidence type="ECO:0000313" key="4">
    <source>
        <dbReference type="Proteomes" id="UP001158986"/>
    </source>
</evidence>
<reference evidence="2 4" key="1">
    <citation type="submission" date="2021-11" db="EMBL/GenBank/DDBJ databases">
        <authorList>
            <person name="Islam A."/>
            <person name="Islam S."/>
            <person name="Flora M.S."/>
            <person name="Rahman M."/>
            <person name="Ziaur R.M."/>
            <person name="Epstein J.H."/>
            <person name="Hassan M."/>
            <person name="Klassen M."/>
            <person name="Woodard K."/>
            <person name="Webb A."/>
            <person name="Webby R.J."/>
            <person name="El Zowalaty M.E."/>
        </authorList>
    </citation>
    <scope>NUCLEOTIDE SEQUENCE</scope>
    <source>
        <strain evidence="3">Pbs1</strain>
        <strain evidence="2">Pbs3</strain>
    </source>
</reference>
<dbReference type="PANTHER" id="PTHR47447">
    <property type="entry name" value="OS03G0856100 PROTEIN"/>
    <property type="match status" value="1"/>
</dbReference>
<keyword evidence="1" id="KW-0677">Repeat</keyword>
<dbReference type="PANTHER" id="PTHR47447:SF17">
    <property type="entry name" value="OS12G0638900 PROTEIN"/>
    <property type="match status" value="1"/>
</dbReference>
<proteinExistence type="predicted"/>
<sequence length="919" mass="104632">MTSGAAMERAKEIVMDWMQQYVHPAMPGQDATVMVMVADAMQNPEFVIDVYTCLRDAGVSPSPITLEYSAAACAELGQWRTALEIIDYMHQAVEIMQPSLNIYENAIVSCHAAKKWMKAKHLLEEMRTYRLEASPELHVASIRLCIDNKEATATKVLVKAFLRAYDQELEREVKQEIVTGLFHAALDVESLSQALYFRDELLARHFPISKELYSRLVHLCAIKRQWHKARTLLQQFVDINAPPPAAAPSNRYTDDIRRLFDDMQKHGIEIPLTVYNAALRNFGQMSLGDDALAVYSKMRDRSVTLDATSYAALMCSCGTQVEQSEDFFCEMKRNKSDPTLDVAHAYLLVPSRAKQWKEVLRRYAVVHDEEPLFKDLPFESDVRIQALVAVAYGRLHRSKEMLCVFTRMKVNGMTPNLYVYGEAMFAYIRQDQWRYALMLFDHLFQQQTPEMQEKRKLEKFPMLWDAAVLACLKGEQAERAAMLYDTIVEHGVSISMVTGERLAAMLTSVPSGILWRSFKSIPSLHRTQTSSRLNPRVQNAVLRRAVEENDQNLAEQIVTDGLQKMNMLPNSMTFALMLRLYANCGNQKSFHSWWCKMDENKVKPTLFVFRALMHQLSNLSLDCEDLAYINAVGDFMRKRQPRDLITGVVNNENVKEYAAELGRAALDIMEDCVMSPDTICLQYYLLLSQEPDHVDRVLVLVEKTMAAINVHDEGSTEGCVHLTPRLLHTLITTLYNFPDGQRVRKLLMQIVKDLPSDISEDAVAAYCAANDGHHALQLLRELLDAKICLNDEQILFFLTNSYTCESSIPKSEHSRPRSAYGVIVEMSLQLCESETVTIEAGCLAFLIQQVVELSKWQEQDVFEIATEDEIQAMKKLLVRAFAHFPISQVTEFLSKVIAKDDFVHAVSVLDELQGVPRKL</sequence>
<evidence type="ECO:0000256" key="1">
    <source>
        <dbReference type="ARBA" id="ARBA00022737"/>
    </source>
</evidence>
<dbReference type="Proteomes" id="UP001158986">
    <property type="component" value="Unassembled WGS sequence"/>
</dbReference>
<organism evidence="2 5">
    <name type="scientific">Peronospora belbahrii</name>
    <dbReference type="NCBI Taxonomy" id="622444"/>
    <lineage>
        <taxon>Eukaryota</taxon>
        <taxon>Sar</taxon>
        <taxon>Stramenopiles</taxon>
        <taxon>Oomycota</taxon>
        <taxon>Peronosporomycetes</taxon>
        <taxon>Peronosporales</taxon>
        <taxon>Peronosporaceae</taxon>
        <taxon>Peronospora</taxon>
    </lineage>
</organism>
<evidence type="ECO:0000313" key="2">
    <source>
        <dbReference type="EMBL" id="CAH0481856.1"/>
    </source>
</evidence>
<dbReference type="EMBL" id="CAKKTJ010000330">
    <property type="protein sequence ID" value="CAH0481856.1"/>
    <property type="molecule type" value="Genomic_DNA"/>
</dbReference>
<protein>
    <recommendedName>
        <fullName evidence="6">Pentacotripeptide-repeat region of PRORP domain-containing protein</fullName>
    </recommendedName>
</protein>
<evidence type="ECO:0008006" key="6">
    <source>
        <dbReference type="Google" id="ProtNLM"/>
    </source>
</evidence>
<dbReference type="Pfam" id="PF13812">
    <property type="entry name" value="PPR_3"/>
    <property type="match status" value="2"/>
</dbReference>
<dbReference type="EMBL" id="CAKLCB010000232">
    <property type="protein sequence ID" value="CAH0517353.1"/>
    <property type="molecule type" value="Genomic_DNA"/>
</dbReference>
<keyword evidence="4" id="KW-1185">Reference proteome</keyword>
<name>A0AAU9LPJ2_9STRA</name>
<comment type="caution">
    <text evidence="2">The sequence shown here is derived from an EMBL/GenBank/DDBJ whole genome shotgun (WGS) entry which is preliminary data.</text>
</comment>
<dbReference type="InterPro" id="IPR011990">
    <property type="entry name" value="TPR-like_helical_dom_sf"/>
</dbReference>